<keyword evidence="4" id="KW-1185">Reference proteome</keyword>
<proteinExistence type="predicted"/>
<keyword evidence="1" id="KW-0472">Membrane</keyword>
<evidence type="ECO:0000256" key="1">
    <source>
        <dbReference type="SAM" id="Phobius"/>
    </source>
</evidence>
<gene>
    <name evidence="3" type="ORF">HOP51_18685</name>
</gene>
<dbReference type="EMBL" id="JABFTT010000017">
    <property type="protein sequence ID" value="MCE8022120.1"/>
    <property type="molecule type" value="Genomic_DNA"/>
</dbReference>
<dbReference type="RefSeq" id="WP_234275405.1">
    <property type="nucleotide sequence ID" value="NZ_JABFTT010000017.1"/>
</dbReference>
<feature type="transmembrane region" description="Helical" evidence="1">
    <location>
        <begin position="435"/>
        <end position="454"/>
    </location>
</feature>
<organism evidence="3 4">
    <name type="scientific">Billgrantia zhangzhouensis</name>
    <dbReference type="NCBI Taxonomy" id="2733481"/>
    <lineage>
        <taxon>Bacteria</taxon>
        <taxon>Pseudomonadati</taxon>
        <taxon>Pseudomonadota</taxon>
        <taxon>Gammaproteobacteria</taxon>
        <taxon>Oceanospirillales</taxon>
        <taxon>Halomonadaceae</taxon>
        <taxon>Billgrantia</taxon>
    </lineage>
</organism>
<evidence type="ECO:0000313" key="3">
    <source>
        <dbReference type="EMBL" id="MCE8022120.1"/>
    </source>
</evidence>
<name>A0ABS9AKH2_9GAMM</name>
<evidence type="ECO:0000259" key="2">
    <source>
        <dbReference type="Pfam" id="PF05226"/>
    </source>
</evidence>
<dbReference type="Pfam" id="PF05226">
    <property type="entry name" value="CHASE2"/>
    <property type="match status" value="1"/>
</dbReference>
<dbReference type="Proteomes" id="UP001320122">
    <property type="component" value="Unassembled WGS sequence"/>
</dbReference>
<dbReference type="InterPro" id="IPR007890">
    <property type="entry name" value="CHASE2"/>
</dbReference>
<feature type="domain" description="CHASE2" evidence="2">
    <location>
        <begin position="126"/>
        <end position="449"/>
    </location>
</feature>
<protein>
    <submittedName>
        <fullName evidence="3">CHASE2 domain-containing protein</fullName>
    </submittedName>
</protein>
<sequence>MWATDVSYIPLARGFMYLVRMGSTSHYTHDKIKKTKKDELSHESLAANIRKEPDMPREWLRRLPSRAFWSINRCGVRWLTLLCDVWRHSFVRYACYVALGVWALAADPFTLSSTSDRALSREYQNIHVRLSGVETAPLTVVMIDAQSIRELHAGGLGWMSSDDWPLNYNDHARLITDLTVNQPHPPSTLFYDVFFEVPRSSSGDLGRLGTRISRLSNQANLAALFFAGGGSPMPISELSYQLLAEPRVAPTSWSGHGDDYPMTAPVPFQDSDRVDVMPTPAVALYQALCDAEERSCDWLTPSEAPDLSLQWAARAAPECVPEEPFTRTRALLKRFSQGVLQGLYGRAEPHHLSPTCLPIHLVRASQLYGNEPVSLVPPGIDEGAPYAVMVGVVMPSTLDYVTTPIYEQLPGVLLHAVAFENLWRLESDYFRYSDMTLWGIGAWCLTVLLFMQQAKRRQHSPPRSKILMFLLWWLVITLAVLFLQGVFYSLMRVVPEGWLSLIAVIPLLREVVLRNEAATLQLKEKKIVTNKKAFTSEKTP</sequence>
<keyword evidence="1" id="KW-1133">Transmembrane helix</keyword>
<evidence type="ECO:0000313" key="4">
    <source>
        <dbReference type="Proteomes" id="UP001320122"/>
    </source>
</evidence>
<reference evidence="3 4" key="1">
    <citation type="journal article" date="2021" name="Front. Microbiol.">
        <title>Aerobic Denitrification and Heterotrophic Sulfur Oxidation in the Genus Halomonas Revealed by Six Novel Species Characterizations and Genome-Based Analysis.</title>
        <authorList>
            <person name="Wang L."/>
            <person name="Shao Z."/>
        </authorList>
    </citation>
    <scope>NUCLEOTIDE SEQUENCE [LARGE SCALE GENOMIC DNA]</scope>
    <source>
        <strain evidence="3 4">MCCC 1A11036</strain>
    </source>
</reference>
<feature type="transmembrane region" description="Helical" evidence="1">
    <location>
        <begin position="466"/>
        <end position="491"/>
    </location>
</feature>
<comment type="caution">
    <text evidence="3">The sequence shown here is derived from an EMBL/GenBank/DDBJ whole genome shotgun (WGS) entry which is preliminary data.</text>
</comment>
<accession>A0ABS9AKH2</accession>
<keyword evidence="1" id="KW-0812">Transmembrane</keyword>